<dbReference type="Proteomes" id="UP000007303">
    <property type="component" value="Unassembled WGS sequence"/>
</dbReference>
<evidence type="ECO:0000256" key="10">
    <source>
        <dbReference type="RuleBase" id="RU000411"/>
    </source>
</evidence>
<dbReference type="Gene3D" id="3.30.497.10">
    <property type="entry name" value="Antithrombin, subunit I, domain 2"/>
    <property type="match status" value="2"/>
</dbReference>
<dbReference type="Gene3D" id="2.30.39.10">
    <property type="entry name" value="Alpha-1-antitrypsin, domain 1"/>
    <property type="match status" value="1"/>
</dbReference>
<dbReference type="EMBL" id="CAAE01014590">
    <property type="protein sequence ID" value="CAG00125.1"/>
    <property type="molecule type" value="Genomic_DNA"/>
</dbReference>
<reference evidence="14" key="2">
    <citation type="submission" date="2004-02" db="EMBL/GenBank/DDBJ databases">
        <authorList>
            <consortium name="Genoscope"/>
            <consortium name="Whitehead Institute Centre for Genome Research"/>
        </authorList>
    </citation>
    <scope>NUCLEOTIDE SEQUENCE</scope>
</reference>
<dbReference type="PANTHER" id="PTHR11461">
    <property type="entry name" value="SERINE PROTEASE INHIBITOR, SERPIN"/>
    <property type="match status" value="1"/>
</dbReference>
<evidence type="ECO:0000313" key="14">
    <source>
        <dbReference type="EMBL" id="CAG00125.1"/>
    </source>
</evidence>
<dbReference type="HOGENOM" id="CLU_650457_0_0_1"/>
<feature type="signal peptide" evidence="12">
    <location>
        <begin position="1"/>
        <end position="24"/>
    </location>
</feature>
<evidence type="ECO:0000256" key="1">
    <source>
        <dbReference type="ARBA" id="ARBA00004613"/>
    </source>
</evidence>
<evidence type="ECO:0000256" key="9">
    <source>
        <dbReference type="ARBA" id="ARBA00043177"/>
    </source>
</evidence>
<dbReference type="SMART" id="SM00093">
    <property type="entry name" value="SERPIN"/>
    <property type="match status" value="1"/>
</dbReference>
<feature type="chain" id="PRO_5014105072" description="Thyroxine-binding globulin" evidence="12">
    <location>
        <begin position="25"/>
        <end position="416"/>
    </location>
</feature>
<dbReference type="InterPro" id="IPR042178">
    <property type="entry name" value="Serpin_sf_1"/>
</dbReference>
<dbReference type="KEGG" id="tng:GSTEN00018460G001"/>
<evidence type="ECO:0000313" key="16">
    <source>
        <dbReference type="Proteomes" id="UP000007303"/>
    </source>
</evidence>
<dbReference type="OrthoDB" id="671595at2759"/>
<dbReference type="PANTHER" id="PTHR11461:SF375">
    <property type="entry name" value="THYROXINE-BINDING GLOBULIN"/>
    <property type="match status" value="1"/>
</dbReference>
<dbReference type="InterPro" id="IPR023795">
    <property type="entry name" value="Serpin_CS"/>
</dbReference>
<gene>
    <name evidence="14" type="ORF">GSTENG00018460001</name>
</gene>
<comment type="similarity">
    <text evidence="2 10">Belongs to the serpin family.</text>
</comment>
<dbReference type="InterPro" id="IPR042185">
    <property type="entry name" value="Serpin_sf_2"/>
</dbReference>
<feature type="domain" description="Serpin" evidence="13">
    <location>
        <begin position="59"/>
        <end position="413"/>
    </location>
</feature>
<evidence type="ECO:0000256" key="7">
    <source>
        <dbReference type="ARBA" id="ARBA00039512"/>
    </source>
</evidence>
<feature type="region of interest" description="Disordered" evidence="11">
    <location>
        <begin position="140"/>
        <end position="162"/>
    </location>
</feature>
<dbReference type="AlphaFoldDB" id="Q4SGV7"/>
<organism evidence="14">
    <name type="scientific">Tetraodon nigroviridis</name>
    <name type="common">Spotted green pufferfish</name>
    <name type="synonym">Chelonodon nigroviridis</name>
    <dbReference type="NCBI Taxonomy" id="99883"/>
    <lineage>
        <taxon>Eukaryota</taxon>
        <taxon>Metazoa</taxon>
        <taxon>Chordata</taxon>
        <taxon>Craniata</taxon>
        <taxon>Vertebrata</taxon>
        <taxon>Euteleostomi</taxon>
        <taxon>Actinopterygii</taxon>
        <taxon>Neopterygii</taxon>
        <taxon>Teleostei</taxon>
        <taxon>Neoteleostei</taxon>
        <taxon>Acanthomorphata</taxon>
        <taxon>Eupercaria</taxon>
        <taxon>Tetraodontiformes</taxon>
        <taxon>Tetradontoidea</taxon>
        <taxon>Tetraodontidae</taxon>
        <taxon>Tetraodon</taxon>
    </lineage>
</organism>
<dbReference type="PROSITE" id="PS00284">
    <property type="entry name" value="SERPIN"/>
    <property type="match status" value="1"/>
</dbReference>
<dbReference type="InterPro" id="IPR036186">
    <property type="entry name" value="Serpin_sf"/>
</dbReference>
<evidence type="ECO:0000256" key="8">
    <source>
        <dbReference type="ARBA" id="ARBA00042967"/>
    </source>
</evidence>
<proteinExistence type="inferred from homology"/>
<dbReference type="GO" id="GO:0004867">
    <property type="term" value="F:serine-type endopeptidase inhibitor activity"/>
    <property type="evidence" value="ECO:0007669"/>
    <property type="project" value="InterPro"/>
</dbReference>
<evidence type="ECO:0000256" key="6">
    <source>
        <dbReference type="ARBA" id="ARBA00037352"/>
    </source>
</evidence>
<evidence type="ECO:0000256" key="3">
    <source>
        <dbReference type="ARBA" id="ARBA00022525"/>
    </source>
</evidence>
<protein>
    <recommendedName>
        <fullName evidence="7">Thyroxine-binding globulin</fullName>
    </recommendedName>
    <alternativeName>
        <fullName evidence="9">Serpin A7</fullName>
    </alternativeName>
    <alternativeName>
        <fullName evidence="8">T4-binding globulin</fullName>
    </alternativeName>
</protein>
<evidence type="ECO:0000259" key="13">
    <source>
        <dbReference type="SMART" id="SM00093"/>
    </source>
</evidence>
<feature type="compositionally biased region" description="Gly residues" evidence="11">
    <location>
        <begin position="141"/>
        <end position="150"/>
    </location>
</feature>
<feature type="compositionally biased region" description="Polar residues" evidence="11">
    <location>
        <begin position="183"/>
        <end position="205"/>
    </location>
</feature>
<name>Q4SGV7_TETNG</name>
<dbReference type="Pfam" id="PF00079">
    <property type="entry name" value="Serpin"/>
    <property type="match status" value="1"/>
</dbReference>
<evidence type="ECO:0000256" key="2">
    <source>
        <dbReference type="ARBA" id="ARBA00009500"/>
    </source>
</evidence>
<dbReference type="STRING" id="99883.ENSTNIP00000012594"/>
<comment type="subcellular location">
    <subcellularLocation>
        <location evidence="1">Secreted</location>
    </subcellularLocation>
</comment>
<keyword evidence="4 12" id="KW-0732">Signal</keyword>
<comment type="function">
    <text evidence="6">Major thyroid hormone transport protein in serum.</text>
</comment>
<keyword evidence="5" id="KW-0325">Glycoprotein</keyword>
<keyword evidence="16" id="KW-1185">Reference proteome</keyword>
<dbReference type="InterPro" id="IPR023796">
    <property type="entry name" value="Serpin_dom"/>
</dbReference>
<evidence type="ECO:0000256" key="4">
    <source>
        <dbReference type="ARBA" id="ARBA00022729"/>
    </source>
</evidence>
<dbReference type="GO" id="GO:0005615">
    <property type="term" value="C:extracellular space"/>
    <property type="evidence" value="ECO:0007669"/>
    <property type="project" value="InterPro"/>
</dbReference>
<evidence type="ECO:0000256" key="5">
    <source>
        <dbReference type="ARBA" id="ARBA00023180"/>
    </source>
</evidence>
<sequence>MSLRRSFWCLTALTLQMLQTLCGAHGTFGPTAQKDFARPGPGEASRHLNTSALNTLLAFEPYQALASAEPEAPQQPNILFSPLGLASAAALLSRVSGPERRSQALTLLGLAAGSPEQSVEDTLSALTNLLHNLTLPEEGEGAGAWGGAGDNGSSTDAAEAATHAGSQLKVWSRLQADGKQADHQSFPSGNQRGGSSNASDTDSQVSDKLNLRSYAYFKGRLPFERRHTVRRSFQLNATASVEVAMMFRDDSSDVRMLYDTNCSATVVQLAQSERLAWLLLLPRAELQSLEGCLYEGRMRFWLSNLKPGHAEILFPKLQLRRSYNLEKLLRSSGASSLFSDLPGQSEEKTPRLQEASHEVMLEVEEAKLEEAGSYDVPLDFSMPPRITFNRPFILMVYDRVTGLVLLLGRISDPAHL</sequence>
<dbReference type="Ensembl" id="ENSTNIT00000012785.1">
    <property type="protein sequence ID" value="ENSTNIP00000012594.1"/>
    <property type="gene ID" value="ENSTNIG00000009713.1"/>
</dbReference>
<dbReference type="SUPFAM" id="SSF56574">
    <property type="entry name" value="Serpins"/>
    <property type="match status" value="1"/>
</dbReference>
<dbReference type="GeneTree" id="ENSGT00940000159462"/>
<dbReference type="OMA" id="RFWLSNL"/>
<keyword evidence="3" id="KW-0964">Secreted</keyword>
<dbReference type="InterPro" id="IPR000215">
    <property type="entry name" value="Serpin_fam"/>
</dbReference>
<feature type="region of interest" description="Disordered" evidence="11">
    <location>
        <begin position="179"/>
        <end position="205"/>
    </location>
</feature>
<evidence type="ECO:0000313" key="15">
    <source>
        <dbReference type="Ensembl" id="ENSTNIP00000012594.1"/>
    </source>
</evidence>
<accession>Q4SGV7</accession>
<reference evidence="14 16" key="1">
    <citation type="journal article" date="2004" name="Nature">
        <title>Genome duplication in the teleost fish Tetraodon nigroviridis reveals the early vertebrate proto-karyotype.</title>
        <authorList>
            <person name="Jaillon O."/>
            <person name="Aury J.-M."/>
            <person name="Brunet F."/>
            <person name="Petit J.-L."/>
            <person name="Stange-Thomann N."/>
            <person name="Mauceli E."/>
            <person name="Bouneau L."/>
            <person name="Fischer C."/>
            <person name="Ozouf-Costaz C."/>
            <person name="Bernot A."/>
            <person name="Nicaud S."/>
            <person name="Jaffe D."/>
            <person name="Fisher S."/>
            <person name="Lutfalla G."/>
            <person name="Dossat C."/>
            <person name="Segurens B."/>
            <person name="Dasilva C."/>
            <person name="Salanoubat M."/>
            <person name="Levy M."/>
            <person name="Boudet N."/>
            <person name="Castellano S."/>
            <person name="Anthouard V."/>
            <person name="Jubin C."/>
            <person name="Castelli V."/>
            <person name="Katinka M."/>
            <person name="Vacherie B."/>
            <person name="Biemont C."/>
            <person name="Skalli Z."/>
            <person name="Cattolico L."/>
            <person name="Poulain J."/>
            <person name="De Berardinis V."/>
            <person name="Cruaud C."/>
            <person name="Duprat S."/>
            <person name="Brottier P."/>
            <person name="Coutanceau J.-P."/>
            <person name="Gouzy J."/>
            <person name="Parra G."/>
            <person name="Lardier G."/>
            <person name="Chapple C."/>
            <person name="McKernan K.J."/>
            <person name="McEwan P."/>
            <person name="Bosak S."/>
            <person name="Kellis M."/>
            <person name="Volff J.-N."/>
            <person name="Guigo R."/>
            <person name="Zody M.C."/>
            <person name="Mesirov J."/>
            <person name="Lindblad-Toh K."/>
            <person name="Birren B."/>
            <person name="Nusbaum C."/>
            <person name="Kahn D."/>
            <person name="Robinson-Rechavi M."/>
            <person name="Laudet V."/>
            <person name="Schachter V."/>
            <person name="Quetier F."/>
            <person name="Saurin W."/>
            <person name="Scarpelli C."/>
            <person name="Wincker P."/>
            <person name="Lander E.S."/>
            <person name="Weissenbach J."/>
            <person name="Roest Crollius H."/>
        </authorList>
    </citation>
    <scope>NUCLEOTIDE SEQUENCE [LARGE SCALE GENOMIC DNA]</scope>
</reference>
<reference evidence="15" key="3">
    <citation type="submission" date="2025-05" db="UniProtKB">
        <authorList>
            <consortium name="Ensembl"/>
        </authorList>
    </citation>
    <scope>IDENTIFICATION</scope>
</reference>
<evidence type="ECO:0000256" key="12">
    <source>
        <dbReference type="SAM" id="SignalP"/>
    </source>
</evidence>
<evidence type="ECO:0000256" key="11">
    <source>
        <dbReference type="SAM" id="MobiDB-lite"/>
    </source>
</evidence>